<proteinExistence type="predicted"/>
<name>A0A1I8JM36_9PLAT</name>
<protein>
    <submittedName>
        <fullName evidence="2">Uncharacterized protein</fullName>
    </submittedName>
</protein>
<organism evidence="1 2">
    <name type="scientific">Macrostomum lignano</name>
    <dbReference type="NCBI Taxonomy" id="282301"/>
    <lineage>
        <taxon>Eukaryota</taxon>
        <taxon>Metazoa</taxon>
        <taxon>Spiralia</taxon>
        <taxon>Lophotrochozoa</taxon>
        <taxon>Platyhelminthes</taxon>
        <taxon>Rhabditophora</taxon>
        <taxon>Macrostomorpha</taxon>
        <taxon>Macrostomida</taxon>
        <taxon>Macrostomidae</taxon>
        <taxon>Macrostomum</taxon>
    </lineage>
</organism>
<keyword evidence="1" id="KW-1185">Reference proteome</keyword>
<sequence length="330" mass="34656">MSLRLNSCSTPAAGSLPGLYRDNQLALLNVLTNFYKRYVACGRILDAKTGSPIPLATTAASSAGSNSVTMWLGVDQTPSNRLVYSSASASLAAAGRFCVLANRSSHSVLTACSKGYACNSLSSYSRESVPASILEFRLQQGGLSTSMDEVTEALLNDLLAQSGSRSETMAKLQNLFGTGHCSMRVHFDVDTTNSTNKNSNPESMQIFQAADYNNAKDDVRIAVVMAGPDASNAVAMAESVNTRLPVSARRYTIDRCHRLSSSSPPPLAPGAACTTESAPILRCLGVRLNQTGLDLQLAAAAPNCCKSADSSSMIAWAANSDALLHSLSAA</sequence>
<dbReference type="WBParaSite" id="maker-uti_cns_0048775-snap-gene-0.3-mRNA-1">
    <property type="protein sequence ID" value="maker-uti_cns_0048775-snap-gene-0.3-mRNA-1"/>
    <property type="gene ID" value="maker-uti_cns_0048775-snap-gene-0.3"/>
</dbReference>
<dbReference type="Proteomes" id="UP000095280">
    <property type="component" value="Unplaced"/>
</dbReference>
<reference evidence="2" key="1">
    <citation type="submission" date="2016-11" db="UniProtKB">
        <authorList>
            <consortium name="WormBaseParasite"/>
        </authorList>
    </citation>
    <scope>IDENTIFICATION</scope>
</reference>
<accession>A0A1I8JM36</accession>
<dbReference type="AlphaFoldDB" id="A0A1I8JM36"/>
<evidence type="ECO:0000313" key="2">
    <source>
        <dbReference type="WBParaSite" id="maker-uti_cns_0048775-snap-gene-0.3-mRNA-1"/>
    </source>
</evidence>
<evidence type="ECO:0000313" key="1">
    <source>
        <dbReference type="Proteomes" id="UP000095280"/>
    </source>
</evidence>